<dbReference type="EMBL" id="CP009268">
    <property type="protein sequence ID" value="AJA52619.1"/>
    <property type="molecule type" value="Genomic_DNA"/>
</dbReference>
<dbReference type="PANTHER" id="PTHR43178">
    <property type="entry name" value="DIHYDROLIPOAMIDE ACETYLTRANSFERASE COMPONENT OF PYRUVATE DEHYDROGENASE COMPLEX"/>
    <property type="match status" value="1"/>
</dbReference>
<keyword evidence="8" id="KW-1185">Reference proteome</keyword>
<organism evidence="5 8">
    <name type="scientific">Clostridium pasteurianum DSM 525 = ATCC 6013</name>
    <dbReference type="NCBI Taxonomy" id="1262449"/>
    <lineage>
        <taxon>Bacteria</taxon>
        <taxon>Bacillati</taxon>
        <taxon>Bacillota</taxon>
        <taxon>Clostridia</taxon>
        <taxon>Eubacteriales</taxon>
        <taxon>Clostridiaceae</taxon>
        <taxon>Clostridium</taxon>
    </lineage>
</organism>
<keyword evidence="2 5" id="KW-0808">Transferase</keyword>
<accession>A0A0H3J3Y5</accession>
<dbReference type="Proteomes" id="UP000030905">
    <property type="component" value="Chromosome"/>
</dbReference>
<feature type="domain" description="2-oxoacid dehydrogenase acyltransferase catalytic" evidence="4">
    <location>
        <begin position="10"/>
        <end position="151"/>
    </location>
</feature>
<dbReference type="InterPro" id="IPR023213">
    <property type="entry name" value="CAT-like_dom_sf"/>
</dbReference>
<reference evidence="5 8" key="1">
    <citation type="journal article" date="2015" name="Genome Announc.">
        <title>Complete Genome Sequence of the Nitrogen-Fixing and Solvent-Producing Clostridium pasteurianum DSM 525.</title>
        <authorList>
            <person name="Poehlein A."/>
            <person name="Grosse-Honebrink A."/>
            <person name="Zhang Y."/>
            <person name="Minton N.P."/>
            <person name="Daniel R."/>
        </authorList>
    </citation>
    <scope>NUCLEOTIDE SEQUENCE [LARGE SCALE GENOMIC DNA]</scope>
    <source>
        <strain evidence="5">DSM 525</strain>
        <strain evidence="8">DSM 525 / ATCC 6013</strain>
    </source>
</reference>
<name>A0A0H3J3Y5_CLOPA</name>
<dbReference type="PANTHER" id="PTHR43178:SF5">
    <property type="entry name" value="LIPOAMIDE ACYLTRANSFERASE COMPONENT OF BRANCHED-CHAIN ALPHA-KETO ACID DEHYDROGENASE COMPLEX, MITOCHONDRIAL"/>
    <property type="match status" value="1"/>
</dbReference>
<proteinExistence type="predicted"/>
<dbReference type="GO" id="GO:0005737">
    <property type="term" value="C:cytoplasm"/>
    <property type="evidence" value="ECO:0007669"/>
    <property type="project" value="TreeGrafter"/>
</dbReference>
<dbReference type="Proteomes" id="UP000028042">
    <property type="component" value="Unassembled WGS sequence"/>
</dbReference>
<evidence type="ECO:0000313" key="5">
    <source>
        <dbReference type="EMBL" id="AJA52619.1"/>
    </source>
</evidence>
<sequence>MTNNNIKIKKSIPFDAKRKIVAHATGESWYNIPHITYNYEPDITNFYEEFVELSKKLKSEGKKISFNSLMIKVISEGLLSAADLNSYLEYDHEKCDGTLHILDEINIAIPWILSDGSHITPSIMNAGKLSLEEISDYISNLTNKINNSDIKEITNILSSEFSSEKPYLEGKEKDNYYKIPDSERLTKEDFIYGTITFSNIGSLYREQKGSFCLLEVIPPQVFAIGLSSVQEKPGVFLDDNGSKQIGIRKTLPMCLAFDHRALDFSSIIPFLKKLDSIFDDPSVIHQW</sequence>
<dbReference type="GO" id="GO:0016407">
    <property type="term" value="F:acetyltransferase activity"/>
    <property type="evidence" value="ECO:0007669"/>
    <property type="project" value="TreeGrafter"/>
</dbReference>
<dbReference type="PATRIC" id="fig|1262449.3.peg.3472"/>
<evidence type="ECO:0000313" key="7">
    <source>
        <dbReference type="Proteomes" id="UP000028042"/>
    </source>
</evidence>
<protein>
    <submittedName>
        <fullName evidence="6">Catalytic domain-containing protein</fullName>
    </submittedName>
    <submittedName>
        <fullName evidence="5">Dihydrolipoyllysine-residue acetyltransferase component of pyruvatedehydrogenase complex</fullName>
    </submittedName>
</protein>
<dbReference type="eggNOG" id="COG0508">
    <property type="taxonomic scope" value="Bacteria"/>
</dbReference>
<evidence type="ECO:0000313" key="6">
    <source>
        <dbReference type="EMBL" id="KRU11371.1"/>
    </source>
</evidence>
<evidence type="ECO:0000256" key="1">
    <source>
        <dbReference type="ARBA" id="ARBA00001938"/>
    </source>
</evidence>
<evidence type="ECO:0000259" key="4">
    <source>
        <dbReference type="Pfam" id="PF00198"/>
    </source>
</evidence>
<dbReference type="RefSeq" id="WP_003447385.1">
    <property type="nucleotide sequence ID" value="NZ_ANZB01000015.1"/>
</dbReference>
<evidence type="ECO:0000313" key="8">
    <source>
        <dbReference type="Proteomes" id="UP000030905"/>
    </source>
</evidence>
<dbReference type="SUPFAM" id="SSF52777">
    <property type="entry name" value="CoA-dependent acyltransferases"/>
    <property type="match status" value="1"/>
</dbReference>
<dbReference type="AlphaFoldDB" id="A0A0H3J3Y5"/>
<keyword evidence="3" id="KW-0012">Acyltransferase</keyword>
<dbReference type="GO" id="GO:0031405">
    <property type="term" value="F:lipoic acid binding"/>
    <property type="evidence" value="ECO:0007669"/>
    <property type="project" value="TreeGrafter"/>
</dbReference>
<dbReference type="KEGG" id="cpae:CPAST_c25620"/>
<keyword evidence="5" id="KW-0670">Pyruvate</keyword>
<dbReference type="Gene3D" id="3.30.559.10">
    <property type="entry name" value="Chloramphenicol acetyltransferase-like domain"/>
    <property type="match status" value="1"/>
</dbReference>
<dbReference type="InterPro" id="IPR050743">
    <property type="entry name" value="2-oxoacid_DH_E2_comp"/>
</dbReference>
<dbReference type="Pfam" id="PF00198">
    <property type="entry name" value="2-oxoacid_dh"/>
    <property type="match status" value="2"/>
</dbReference>
<dbReference type="GeneID" id="93074697"/>
<evidence type="ECO:0000256" key="3">
    <source>
        <dbReference type="ARBA" id="ARBA00023315"/>
    </source>
</evidence>
<reference evidence="6" key="2">
    <citation type="submission" date="2015-10" db="EMBL/GenBank/DDBJ databases">
        <title>Improved Draft Genome Sequence of Clostridium pasteurianum Strain ATCC 6013 (DSM 525) Using a Hybrid Next-Generation Sequencing Approach.</title>
        <authorList>
            <person name="Pyne M.E."/>
            <person name="Utturkar S.M."/>
            <person name="Brown S.D."/>
            <person name="Moo-Young M."/>
            <person name="Chung D.A."/>
            <person name="Chou P.C."/>
        </authorList>
    </citation>
    <scope>NUCLEOTIDE SEQUENCE</scope>
    <source>
        <strain evidence="6">ATCC 6013</strain>
    </source>
</reference>
<evidence type="ECO:0000256" key="2">
    <source>
        <dbReference type="ARBA" id="ARBA00022679"/>
    </source>
</evidence>
<dbReference type="EMBL" id="JPGY02000001">
    <property type="protein sequence ID" value="KRU11371.1"/>
    <property type="molecule type" value="Genomic_DNA"/>
</dbReference>
<reference evidence="6 7" key="3">
    <citation type="journal article" name="Genome Announc.">
        <title>Improved Draft Genome Sequence of Clostridium pasteurianum Strain ATCC 6013 (DSM 525) Using a Hybrid Next-Generation Sequencing Approach.</title>
        <authorList>
            <person name="Pyne M.E."/>
            <person name="Utturkar S."/>
            <person name="Brown S.D."/>
            <person name="Moo-Young M."/>
            <person name="Chung D.A."/>
            <person name="Chou C.P."/>
        </authorList>
    </citation>
    <scope>NUCLEOTIDE SEQUENCE [LARGE SCALE GENOMIC DNA]</scope>
    <source>
        <strain evidence="6 7">ATCC 6013</strain>
    </source>
</reference>
<dbReference type="KEGG" id="cpat:CLPA_c25620"/>
<feature type="domain" description="2-oxoacid dehydrogenase acyltransferase catalytic" evidence="4">
    <location>
        <begin position="182"/>
        <end position="283"/>
    </location>
</feature>
<dbReference type="InterPro" id="IPR001078">
    <property type="entry name" value="2-oxoacid_DH_actylTfrase"/>
</dbReference>
<gene>
    <name evidence="5" type="ORF">CLPA_c25620</name>
    <name evidence="6" type="ORF">CP6013_00618</name>
</gene>
<comment type="cofactor">
    <cofactor evidence="1">
        <name>(R)-lipoate</name>
        <dbReference type="ChEBI" id="CHEBI:83088"/>
    </cofactor>
</comment>